<dbReference type="RefSeq" id="WP_213534923.1">
    <property type="nucleotide sequence ID" value="NZ_BOVQ01000004.1"/>
</dbReference>
<protein>
    <recommendedName>
        <fullName evidence="8">Ribonuclease R</fullName>
        <shortName evidence="8">RNase R</shortName>
        <ecNumber evidence="8">3.1.13.1</ecNumber>
    </recommendedName>
</protein>
<dbReference type="PROSITE" id="PS50126">
    <property type="entry name" value="S1"/>
    <property type="match status" value="1"/>
</dbReference>
<dbReference type="SUPFAM" id="SSF50249">
    <property type="entry name" value="Nucleic acid-binding proteins"/>
    <property type="match status" value="3"/>
</dbReference>
<dbReference type="GO" id="GO:0008859">
    <property type="term" value="F:exoribonuclease II activity"/>
    <property type="evidence" value="ECO:0007669"/>
    <property type="project" value="UniProtKB-EC"/>
</dbReference>
<name>A0ABV9JEM0_9LACT</name>
<comment type="similarity">
    <text evidence="8">Belongs to the RNR ribonuclease family. RNase R subfamily.</text>
</comment>
<dbReference type="Pfam" id="PF08206">
    <property type="entry name" value="OB_RNB"/>
    <property type="match status" value="1"/>
</dbReference>
<feature type="domain" description="S1 motif" evidence="11">
    <location>
        <begin position="634"/>
        <end position="714"/>
    </location>
</feature>
<reference evidence="13" key="1">
    <citation type="journal article" date="2019" name="Int. J. Syst. Evol. Microbiol.">
        <title>The Global Catalogue of Microorganisms (GCM) 10K type strain sequencing project: providing services to taxonomists for standard genome sequencing and annotation.</title>
        <authorList>
            <consortium name="The Broad Institute Genomics Platform"/>
            <consortium name="The Broad Institute Genome Sequencing Center for Infectious Disease"/>
            <person name="Wu L."/>
            <person name="Ma J."/>
        </authorList>
    </citation>
    <scope>NUCLEOTIDE SEQUENCE [LARGE SCALE GENOMIC DNA]</scope>
    <source>
        <strain evidence="13">CCUG 63287</strain>
    </source>
</reference>
<sequence length="830" mass="93554">MDSKEIIIDYLKNSSKKSLSVEELSIALHFNKAKDFKNFVKTLATLEEEHRLRFTDKGKVELEETKTLVDGVFHANANGFGFVTIDSDEPDVFIPKGKTAFALEGDEVRIELTKNANPLKGNSAEGVIEEIVTHALNQIVGTFVAFDEAEKTETGLIGFVKSRNKKIPYRLYLTDAGLVPADKDVVRAEVTHFPDMDFPDALQGIATEIVGSNGDTGIDVLEVLASMDIRSEFPAEVLAEADSVPEEVSEKDIMGRVDYRSEITFTIDGADAKDLDDAVHAKRLANGNFELGVHIADVSHYVTENSALDKEALERGTSVYVTDRVVPMLPERLSNGICSLNPRINRLTQSCVMEITAQGKIVNYQISQSVIKTTERMTYDDVNLMLAGNEEALQKFADIADSVQVMAELHPILEKMRHERGAIDFETMEARIIVDKKGLPIEIVKRTRGIAERMIESFMLAANETVAGDFEKHGLPFIYRIHEQPKADRLQRFIDFASSFGLQVQATASAVEQKNLQSFLNKIKGEPAELVLSTMLLRSMQQARYSENNAGHFGLAAENYTHFTSPIRRYPDLLVHRLIDEFVVGKATNEKIDYWEEKIPEIAQEASRLERRAVDAEREVEKMKKAEFMESHVGEVFEGVISSVTRFGLFVELENTVEGLIHITKLEGDYFTYQERMLALVGERTGLTFKIGQKIKIQVVKADKFTGDVDFTYLPSDFDVLEKPEKSADKRKKSAGKFDKNRKKRSFSSDRKKKTFDSSVKNSERTFEHPDKKKNYKGHFDSSVKNNENNFDKFDKKISGKNSKKRVSKAGHGKNKQRKFAEGQKKVHKK</sequence>
<dbReference type="InterPro" id="IPR004476">
    <property type="entry name" value="RNase_II/RNase_R"/>
</dbReference>
<feature type="compositionally biased region" description="Basic residues" evidence="10">
    <location>
        <begin position="802"/>
        <end position="818"/>
    </location>
</feature>
<evidence type="ECO:0000256" key="9">
    <source>
        <dbReference type="SAM" id="Coils"/>
    </source>
</evidence>
<dbReference type="PANTHER" id="PTHR23355">
    <property type="entry name" value="RIBONUCLEASE"/>
    <property type="match status" value="1"/>
</dbReference>
<keyword evidence="9" id="KW-0175">Coiled coil</keyword>
<comment type="subcellular location">
    <subcellularLocation>
        <location evidence="2 8">Cytoplasm</location>
    </subcellularLocation>
</comment>
<dbReference type="InterPro" id="IPR050180">
    <property type="entry name" value="RNR_Ribonuclease"/>
</dbReference>
<comment type="catalytic activity">
    <reaction evidence="1 8">
        <text>Exonucleolytic cleavage in the 3'- to 5'-direction to yield nucleoside 5'-phosphates.</text>
        <dbReference type="EC" id="3.1.13.1"/>
    </reaction>
</comment>
<dbReference type="PROSITE" id="PS01175">
    <property type="entry name" value="RIBONUCLEASE_II"/>
    <property type="match status" value="1"/>
</dbReference>
<gene>
    <name evidence="8 12" type="primary">rnr</name>
    <name evidence="12" type="ORF">ACFO26_05640</name>
</gene>
<dbReference type="SMART" id="SM00316">
    <property type="entry name" value="S1"/>
    <property type="match status" value="1"/>
</dbReference>
<proteinExistence type="inferred from homology"/>
<keyword evidence="6 8" id="KW-0269">Exonuclease</keyword>
<evidence type="ECO:0000256" key="1">
    <source>
        <dbReference type="ARBA" id="ARBA00001849"/>
    </source>
</evidence>
<dbReference type="InterPro" id="IPR040476">
    <property type="entry name" value="CSD2"/>
</dbReference>
<evidence type="ECO:0000256" key="3">
    <source>
        <dbReference type="ARBA" id="ARBA00022490"/>
    </source>
</evidence>
<keyword evidence="3 8" id="KW-0963">Cytoplasm</keyword>
<evidence type="ECO:0000256" key="4">
    <source>
        <dbReference type="ARBA" id="ARBA00022722"/>
    </source>
</evidence>
<comment type="caution">
    <text evidence="12">The sequence shown here is derived from an EMBL/GenBank/DDBJ whole genome shotgun (WGS) entry which is preliminary data.</text>
</comment>
<feature type="compositionally biased region" description="Basic residues" evidence="10">
    <location>
        <begin position="729"/>
        <end position="754"/>
    </location>
</feature>
<dbReference type="Gene3D" id="2.40.50.140">
    <property type="entry name" value="Nucleic acid-binding proteins"/>
    <property type="match status" value="2"/>
</dbReference>
<dbReference type="InterPro" id="IPR003029">
    <property type="entry name" value="S1_domain"/>
</dbReference>
<organism evidence="12 13">
    <name type="scientific">Lactococcus nasutitermitis</name>
    <dbReference type="NCBI Taxonomy" id="1652957"/>
    <lineage>
        <taxon>Bacteria</taxon>
        <taxon>Bacillati</taxon>
        <taxon>Bacillota</taxon>
        <taxon>Bacilli</taxon>
        <taxon>Lactobacillales</taxon>
        <taxon>Streptococcaceae</taxon>
        <taxon>Lactococcus</taxon>
    </lineage>
</organism>
<comment type="function">
    <text evidence="8">3'-5' exoribonuclease that releases 5'-nucleoside monophosphates and is involved in maturation of structured RNAs.</text>
</comment>
<feature type="coiled-coil region" evidence="9">
    <location>
        <begin position="592"/>
        <end position="626"/>
    </location>
</feature>
<dbReference type="Pfam" id="PF00575">
    <property type="entry name" value="S1"/>
    <property type="match status" value="1"/>
</dbReference>
<dbReference type="Pfam" id="PF00773">
    <property type="entry name" value="RNB"/>
    <property type="match status" value="1"/>
</dbReference>
<evidence type="ECO:0000256" key="10">
    <source>
        <dbReference type="SAM" id="MobiDB-lite"/>
    </source>
</evidence>
<dbReference type="CDD" id="cd04471">
    <property type="entry name" value="S1_RNase_R"/>
    <property type="match status" value="1"/>
</dbReference>
<evidence type="ECO:0000256" key="7">
    <source>
        <dbReference type="ARBA" id="ARBA00022884"/>
    </source>
</evidence>
<dbReference type="PANTHER" id="PTHR23355:SF9">
    <property type="entry name" value="DIS3-LIKE EXONUCLEASE 2"/>
    <property type="match status" value="1"/>
</dbReference>
<dbReference type="InterPro" id="IPR022966">
    <property type="entry name" value="RNase_II/R_CS"/>
</dbReference>
<feature type="compositionally biased region" description="Basic and acidic residues" evidence="10">
    <location>
        <begin position="762"/>
        <end position="782"/>
    </location>
</feature>
<evidence type="ECO:0000256" key="6">
    <source>
        <dbReference type="ARBA" id="ARBA00022839"/>
    </source>
</evidence>
<accession>A0ABV9JEM0</accession>
<keyword evidence="13" id="KW-1185">Reference proteome</keyword>
<keyword evidence="5 8" id="KW-0378">Hydrolase</keyword>
<keyword evidence="7 8" id="KW-0694">RNA-binding</keyword>
<evidence type="ECO:0000313" key="12">
    <source>
        <dbReference type="EMBL" id="MFC4652388.1"/>
    </source>
</evidence>
<dbReference type="SMART" id="SM00955">
    <property type="entry name" value="RNB"/>
    <property type="match status" value="1"/>
</dbReference>
<dbReference type="EMBL" id="JBHSGD010000005">
    <property type="protein sequence ID" value="MFC4652388.1"/>
    <property type="molecule type" value="Genomic_DNA"/>
</dbReference>
<dbReference type="HAMAP" id="MF_01895">
    <property type="entry name" value="RNase_R"/>
    <property type="match status" value="1"/>
</dbReference>
<dbReference type="Proteomes" id="UP001595987">
    <property type="component" value="Unassembled WGS sequence"/>
</dbReference>
<dbReference type="InterPro" id="IPR012340">
    <property type="entry name" value="NA-bd_OB-fold"/>
</dbReference>
<dbReference type="InterPro" id="IPR013223">
    <property type="entry name" value="RNase_B_OB_dom"/>
</dbReference>
<dbReference type="NCBIfam" id="TIGR02063">
    <property type="entry name" value="RNase_R"/>
    <property type="match status" value="1"/>
</dbReference>
<evidence type="ECO:0000256" key="2">
    <source>
        <dbReference type="ARBA" id="ARBA00004496"/>
    </source>
</evidence>
<evidence type="ECO:0000259" key="11">
    <source>
        <dbReference type="PROSITE" id="PS50126"/>
    </source>
</evidence>
<dbReference type="NCBIfam" id="TIGR00358">
    <property type="entry name" value="3_prime_RNase"/>
    <property type="match status" value="1"/>
</dbReference>
<feature type="compositionally biased region" description="Basic and acidic residues" evidence="10">
    <location>
        <begin position="819"/>
        <end position="830"/>
    </location>
</feature>
<feature type="region of interest" description="Disordered" evidence="10">
    <location>
        <begin position="724"/>
        <end position="830"/>
    </location>
</feature>
<evidence type="ECO:0000256" key="5">
    <source>
        <dbReference type="ARBA" id="ARBA00022801"/>
    </source>
</evidence>
<dbReference type="Pfam" id="PF17876">
    <property type="entry name" value="CSD2"/>
    <property type="match status" value="1"/>
</dbReference>
<keyword evidence="4 8" id="KW-0540">Nuclease</keyword>
<dbReference type="EC" id="3.1.13.1" evidence="8"/>
<evidence type="ECO:0000256" key="8">
    <source>
        <dbReference type="HAMAP-Rule" id="MF_01895"/>
    </source>
</evidence>
<dbReference type="InterPro" id="IPR011805">
    <property type="entry name" value="RNase_R"/>
</dbReference>
<dbReference type="InterPro" id="IPR001900">
    <property type="entry name" value="RNase_II/R"/>
</dbReference>
<evidence type="ECO:0000313" key="13">
    <source>
        <dbReference type="Proteomes" id="UP001595987"/>
    </source>
</evidence>